<comment type="catalytic activity">
    <reaction evidence="15">
        <text>[GlcNAc-(1-&gt;4)-Mur2Ac(oyl-L-Ala-gamma-D-Glu-L-Lys-D-Ala-D-Ala)](n)-di-trans,octa-cis-undecaprenyl diphosphate + beta-D-GlcNAc-(1-&gt;4)-Mur2Ac(oyl-L-Ala-gamma-D-Glu-L-Lys-D-Ala-D-Ala)-di-trans,octa-cis-undecaprenyl diphosphate = [GlcNAc-(1-&gt;4)-Mur2Ac(oyl-L-Ala-gamma-D-Glu-L-Lys-D-Ala-D-Ala)](n+1)-di-trans,octa-cis-undecaprenyl diphosphate + di-trans,octa-cis-undecaprenyl diphosphate + H(+)</text>
        <dbReference type="Rhea" id="RHEA:23708"/>
        <dbReference type="Rhea" id="RHEA-COMP:9602"/>
        <dbReference type="Rhea" id="RHEA-COMP:9603"/>
        <dbReference type="ChEBI" id="CHEBI:15378"/>
        <dbReference type="ChEBI" id="CHEBI:58405"/>
        <dbReference type="ChEBI" id="CHEBI:60033"/>
        <dbReference type="ChEBI" id="CHEBI:78435"/>
        <dbReference type="EC" id="2.4.99.28"/>
    </reaction>
</comment>
<dbReference type="GO" id="GO:0009252">
    <property type="term" value="P:peptidoglycan biosynthetic process"/>
    <property type="evidence" value="ECO:0007669"/>
    <property type="project" value="UniProtKB-KW"/>
</dbReference>
<evidence type="ECO:0000256" key="9">
    <source>
        <dbReference type="ARBA" id="ARBA00022984"/>
    </source>
</evidence>
<keyword evidence="8" id="KW-0133">Cell shape</keyword>
<organism evidence="18">
    <name type="scientific">hydrocarbon metagenome</name>
    <dbReference type="NCBI Taxonomy" id="938273"/>
    <lineage>
        <taxon>unclassified sequences</taxon>
        <taxon>metagenomes</taxon>
        <taxon>ecological metagenomes</taxon>
    </lineage>
</organism>
<dbReference type="InterPro" id="IPR012338">
    <property type="entry name" value="Beta-lactam/transpept-like"/>
</dbReference>
<dbReference type="PANTHER" id="PTHR32282">
    <property type="entry name" value="BINDING PROTEIN TRANSPEPTIDASE, PUTATIVE-RELATED"/>
    <property type="match status" value="1"/>
</dbReference>
<keyword evidence="4 18" id="KW-0328">Glycosyltransferase</keyword>
<proteinExistence type="predicted"/>
<evidence type="ECO:0000256" key="6">
    <source>
        <dbReference type="ARBA" id="ARBA00022692"/>
    </source>
</evidence>
<evidence type="ECO:0000256" key="7">
    <source>
        <dbReference type="ARBA" id="ARBA00022801"/>
    </source>
</evidence>
<dbReference type="Pfam" id="PF00905">
    <property type="entry name" value="Transpeptidase"/>
    <property type="match status" value="1"/>
</dbReference>
<feature type="domain" description="Penicillin-binding protein transpeptidase" evidence="16">
    <location>
        <begin position="400"/>
        <end position="654"/>
    </location>
</feature>
<dbReference type="GO" id="GO:0016020">
    <property type="term" value="C:membrane"/>
    <property type="evidence" value="ECO:0007669"/>
    <property type="project" value="UniProtKB-SubCell"/>
</dbReference>
<evidence type="ECO:0000256" key="1">
    <source>
        <dbReference type="ARBA" id="ARBA00004370"/>
    </source>
</evidence>
<dbReference type="GO" id="GO:0030288">
    <property type="term" value="C:outer membrane-bounded periplasmic space"/>
    <property type="evidence" value="ECO:0007669"/>
    <property type="project" value="TreeGrafter"/>
</dbReference>
<dbReference type="GO" id="GO:0006508">
    <property type="term" value="P:proteolysis"/>
    <property type="evidence" value="ECO:0007669"/>
    <property type="project" value="UniProtKB-KW"/>
</dbReference>
<feature type="domain" description="Glycosyl transferase family 51" evidence="17">
    <location>
        <begin position="146"/>
        <end position="304"/>
    </location>
</feature>
<dbReference type="InterPro" id="IPR050396">
    <property type="entry name" value="Glycosyltr_51/Transpeptidase"/>
</dbReference>
<keyword evidence="2" id="KW-0121">Carboxypeptidase</keyword>
<evidence type="ECO:0000256" key="15">
    <source>
        <dbReference type="ARBA" id="ARBA00049902"/>
    </source>
</evidence>
<keyword evidence="6" id="KW-0812">Transmembrane</keyword>
<comment type="caution">
    <text evidence="18">The sequence shown here is derived from an EMBL/GenBank/DDBJ whole genome shotgun (WGS) entry which is preliminary data.</text>
</comment>
<dbReference type="EMBL" id="LNQE01000985">
    <property type="protein sequence ID" value="KUG22128.1"/>
    <property type="molecule type" value="Genomic_DNA"/>
</dbReference>
<evidence type="ECO:0000256" key="10">
    <source>
        <dbReference type="ARBA" id="ARBA00022989"/>
    </source>
</evidence>
<dbReference type="Gene3D" id="3.30.2060.10">
    <property type="entry name" value="Penicillin-binding protein 1b domain"/>
    <property type="match status" value="1"/>
</dbReference>
<evidence type="ECO:0000256" key="13">
    <source>
        <dbReference type="ARBA" id="ARBA00023316"/>
    </source>
</evidence>
<dbReference type="GO" id="GO:0071555">
    <property type="term" value="P:cell wall organization"/>
    <property type="evidence" value="ECO:0007669"/>
    <property type="project" value="UniProtKB-KW"/>
</dbReference>
<keyword evidence="7" id="KW-0378">Hydrolase</keyword>
<dbReference type="InterPro" id="IPR001460">
    <property type="entry name" value="PCN-bd_Tpept"/>
</dbReference>
<evidence type="ECO:0000256" key="3">
    <source>
        <dbReference type="ARBA" id="ARBA00022670"/>
    </source>
</evidence>
<keyword evidence="9" id="KW-0573">Peptidoglycan synthesis</keyword>
<dbReference type="InterPro" id="IPR036950">
    <property type="entry name" value="PBP_transglycosylase"/>
</dbReference>
<dbReference type="EC" id="2.4.99.28" evidence="14"/>
<evidence type="ECO:0000256" key="12">
    <source>
        <dbReference type="ARBA" id="ARBA00023268"/>
    </source>
</evidence>
<dbReference type="Gene3D" id="3.40.710.10">
    <property type="entry name" value="DD-peptidase/beta-lactamase superfamily"/>
    <property type="match status" value="1"/>
</dbReference>
<dbReference type="InterPro" id="IPR023346">
    <property type="entry name" value="Lysozyme-like_dom_sf"/>
</dbReference>
<dbReference type="GO" id="GO:0004180">
    <property type="term" value="F:carboxypeptidase activity"/>
    <property type="evidence" value="ECO:0007669"/>
    <property type="project" value="UniProtKB-KW"/>
</dbReference>
<dbReference type="GO" id="GO:0008955">
    <property type="term" value="F:peptidoglycan glycosyltransferase activity"/>
    <property type="evidence" value="ECO:0007669"/>
    <property type="project" value="UniProtKB-EC"/>
</dbReference>
<gene>
    <name evidence="18" type="ORF">ASZ90_008098</name>
</gene>
<keyword evidence="5 18" id="KW-0808">Transferase</keyword>
<evidence type="ECO:0000256" key="8">
    <source>
        <dbReference type="ARBA" id="ARBA00022960"/>
    </source>
</evidence>
<evidence type="ECO:0000259" key="16">
    <source>
        <dbReference type="Pfam" id="PF00905"/>
    </source>
</evidence>
<evidence type="ECO:0000256" key="5">
    <source>
        <dbReference type="ARBA" id="ARBA00022679"/>
    </source>
</evidence>
<comment type="subcellular location">
    <subcellularLocation>
        <location evidence="1">Membrane</location>
    </subcellularLocation>
</comment>
<dbReference type="SUPFAM" id="SSF53955">
    <property type="entry name" value="Lysozyme-like"/>
    <property type="match status" value="1"/>
</dbReference>
<dbReference type="Gene3D" id="1.10.3810.10">
    <property type="entry name" value="Biosynthetic peptidoglycan transglycosylase-like"/>
    <property type="match status" value="1"/>
</dbReference>
<dbReference type="SUPFAM" id="SSF56601">
    <property type="entry name" value="beta-lactamase/transpeptidase-like"/>
    <property type="match status" value="1"/>
</dbReference>
<sequence>MSRKNLFLIVSGVLIIVLAFRIGYLYVELGKWATENDDKSPSIFYGRPLEIRKGDHLGNIRFIERLNKLSYKKVWGKPSTAGTFSQDAKHILIFLRNKGIEKRLNMDSPVDIAVRDGRVTALSSSTGKKLESIRLEPAEIGRLNNTEPESRYSLTLATISPYLQNAVIASEDPRFYYHFGFDIPVIGCGSTITQQLAKDLFLSPRKVFARKLRALELALAMELRYSKKQILEMYLNKIYLGHAGSRAIYGVEEAANFYFSKNAKKLSLEEAALLAGIIDSPNRHNPFRNLDAAKELRNKIMTKMRRKSMIREDEFLRASKAPVRLQSSKAPVNSSSYFIDYIQRITREGLGTEKFYHPGYCYYTSLDPIWQAIAQEAVAQGLTEIEQKAFPAGEPLQAALIAVDPKTGEMVAMVGGRNYGQTKFNRAVDAKRQPGSAFKPFVLLAALSQSLENLGNWTLSTMVSGETISLPTPEGLWTPSNFEDKKYGKITIRKAIEDSVNTATTRLANDVGFEEVLKTARLTGIMSPLLPVPSMALGSFEVTPMELAYAYTTIASGGIRFERFPLFSVTAANGDKIVTKKVKREQVLDARVTYLAGYAMEGVLQRGTAKESRLLNINFPASGKTGTTNGNKDSWFVGYTKDMVCAVWVGYDSGADTGLTGADGALHIWTRFMRAVYSQSGPLAVVPPKGIETAVIDLKSGYLATKLCPQTFTEAYLTGTIPNKTCPDHPMNPVADKIRKKVQEAGKALNKLFK</sequence>
<keyword evidence="11" id="KW-0472">Membrane</keyword>
<name>A0A0W8FMK1_9ZZZZ</name>
<keyword evidence="13" id="KW-0961">Cell wall biogenesis/degradation</keyword>
<evidence type="ECO:0000256" key="11">
    <source>
        <dbReference type="ARBA" id="ARBA00023136"/>
    </source>
</evidence>
<dbReference type="AlphaFoldDB" id="A0A0W8FMK1"/>
<dbReference type="Pfam" id="PF00912">
    <property type="entry name" value="Transgly"/>
    <property type="match status" value="1"/>
</dbReference>
<evidence type="ECO:0000256" key="14">
    <source>
        <dbReference type="ARBA" id="ARBA00044770"/>
    </source>
</evidence>
<protein>
    <recommendedName>
        <fullName evidence="14">peptidoglycan glycosyltransferase</fullName>
        <ecNumber evidence="14">2.4.99.28</ecNumber>
    </recommendedName>
</protein>
<keyword evidence="12" id="KW-0511">Multifunctional enzyme</keyword>
<evidence type="ECO:0000313" key="18">
    <source>
        <dbReference type="EMBL" id="KUG22128.1"/>
    </source>
</evidence>
<dbReference type="GO" id="GO:0008658">
    <property type="term" value="F:penicillin binding"/>
    <property type="evidence" value="ECO:0007669"/>
    <property type="project" value="InterPro"/>
</dbReference>
<accession>A0A0W8FMK1</accession>
<evidence type="ECO:0000256" key="4">
    <source>
        <dbReference type="ARBA" id="ARBA00022676"/>
    </source>
</evidence>
<keyword evidence="10" id="KW-1133">Transmembrane helix</keyword>
<keyword evidence="3" id="KW-0645">Protease</keyword>
<dbReference type="PANTHER" id="PTHR32282:SF27">
    <property type="entry name" value="PENICILLIN-BINDING PROTEIN 1A"/>
    <property type="match status" value="1"/>
</dbReference>
<dbReference type="GO" id="GO:0008360">
    <property type="term" value="P:regulation of cell shape"/>
    <property type="evidence" value="ECO:0007669"/>
    <property type="project" value="UniProtKB-KW"/>
</dbReference>
<evidence type="ECO:0000256" key="2">
    <source>
        <dbReference type="ARBA" id="ARBA00022645"/>
    </source>
</evidence>
<reference evidence="18" key="1">
    <citation type="journal article" date="2015" name="Proc. Natl. Acad. Sci. U.S.A.">
        <title>Networks of energetic and metabolic interactions define dynamics in microbial communities.</title>
        <authorList>
            <person name="Embree M."/>
            <person name="Liu J.K."/>
            <person name="Al-Bassam M.M."/>
            <person name="Zengler K."/>
        </authorList>
    </citation>
    <scope>NUCLEOTIDE SEQUENCE</scope>
</reference>
<dbReference type="InterPro" id="IPR001264">
    <property type="entry name" value="Glyco_trans_51"/>
</dbReference>
<evidence type="ECO:0000259" key="17">
    <source>
        <dbReference type="Pfam" id="PF00912"/>
    </source>
</evidence>